<keyword evidence="2" id="KW-1185">Reference proteome</keyword>
<accession>A0AAV3QYQ5</accession>
<gene>
    <name evidence="1" type="ORF">LIER_23761</name>
</gene>
<sequence>MNPLEKKNDATISQITSLFMASNAAANAKVFVIMAIVRQKSAHEPTGKGLRMRPEMVVRKIARSCHACFDRSCGFGIAKRTIRPMEMEIIDARSLAPVQFS</sequence>
<evidence type="ECO:0000313" key="2">
    <source>
        <dbReference type="Proteomes" id="UP001454036"/>
    </source>
</evidence>
<proteinExistence type="predicted"/>
<reference evidence="1 2" key="1">
    <citation type="submission" date="2024-01" db="EMBL/GenBank/DDBJ databases">
        <title>The complete chloroplast genome sequence of Lithospermum erythrorhizon: insights into the phylogenetic relationship among Boraginaceae species and the maternal lineages of purple gromwells.</title>
        <authorList>
            <person name="Okada T."/>
            <person name="Watanabe K."/>
        </authorList>
    </citation>
    <scope>NUCLEOTIDE SEQUENCE [LARGE SCALE GENOMIC DNA]</scope>
</reference>
<dbReference type="EMBL" id="BAABME010006763">
    <property type="protein sequence ID" value="GAA0169234.1"/>
    <property type="molecule type" value="Genomic_DNA"/>
</dbReference>
<dbReference type="Proteomes" id="UP001454036">
    <property type="component" value="Unassembled WGS sequence"/>
</dbReference>
<evidence type="ECO:0000313" key="1">
    <source>
        <dbReference type="EMBL" id="GAA0169234.1"/>
    </source>
</evidence>
<organism evidence="1 2">
    <name type="scientific">Lithospermum erythrorhizon</name>
    <name type="common">Purple gromwell</name>
    <name type="synonym">Lithospermum officinale var. erythrorhizon</name>
    <dbReference type="NCBI Taxonomy" id="34254"/>
    <lineage>
        <taxon>Eukaryota</taxon>
        <taxon>Viridiplantae</taxon>
        <taxon>Streptophyta</taxon>
        <taxon>Embryophyta</taxon>
        <taxon>Tracheophyta</taxon>
        <taxon>Spermatophyta</taxon>
        <taxon>Magnoliopsida</taxon>
        <taxon>eudicotyledons</taxon>
        <taxon>Gunneridae</taxon>
        <taxon>Pentapetalae</taxon>
        <taxon>asterids</taxon>
        <taxon>lamiids</taxon>
        <taxon>Boraginales</taxon>
        <taxon>Boraginaceae</taxon>
        <taxon>Boraginoideae</taxon>
        <taxon>Lithospermeae</taxon>
        <taxon>Lithospermum</taxon>
    </lineage>
</organism>
<comment type="caution">
    <text evidence="1">The sequence shown here is derived from an EMBL/GenBank/DDBJ whole genome shotgun (WGS) entry which is preliminary data.</text>
</comment>
<protein>
    <submittedName>
        <fullName evidence="1">Uncharacterized protein</fullName>
    </submittedName>
</protein>
<dbReference type="AlphaFoldDB" id="A0AAV3QYQ5"/>
<name>A0AAV3QYQ5_LITER</name>